<proteinExistence type="predicted"/>
<accession>A0ACB9BEI0</accession>
<protein>
    <submittedName>
        <fullName evidence="1">Uncharacterized protein</fullName>
    </submittedName>
</protein>
<evidence type="ECO:0000313" key="1">
    <source>
        <dbReference type="EMBL" id="KAI3719095.1"/>
    </source>
</evidence>
<gene>
    <name evidence="1" type="ORF">L6452_19985</name>
</gene>
<dbReference type="EMBL" id="CM042052">
    <property type="protein sequence ID" value="KAI3719095.1"/>
    <property type="molecule type" value="Genomic_DNA"/>
</dbReference>
<keyword evidence="2" id="KW-1185">Reference proteome</keyword>
<reference evidence="2" key="1">
    <citation type="journal article" date="2022" name="Mol. Ecol. Resour.">
        <title>The genomes of chicory, endive, great burdock and yacon provide insights into Asteraceae palaeo-polyploidization history and plant inulin production.</title>
        <authorList>
            <person name="Fan W."/>
            <person name="Wang S."/>
            <person name="Wang H."/>
            <person name="Wang A."/>
            <person name="Jiang F."/>
            <person name="Liu H."/>
            <person name="Zhao H."/>
            <person name="Xu D."/>
            <person name="Zhang Y."/>
        </authorList>
    </citation>
    <scope>NUCLEOTIDE SEQUENCE [LARGE SCALE GENOMIC DNA]</scope>
    <source>
        <strain evidence="2">cv. Niubang</strain>
    </source>
</reference>
<name>A0ACB9BEI0_ARCLA</name>
<organism evidence="1 2">
    <name type="scientific">Arctium lappa</name>
    <name type="common">Greater burdock</name>
    <name type="synonym">Lappa major</name>
    <dbReference type="NCBI Taxonomy" id="4217"/>
    <lineage>
        <taxon>Eukaryota</taxon>
        <taxon>Viridiplantae</taxon>
        <taxon>Streptophyta</taxon>
        <taxon>Embryophyta</taxon>
        <taxon>Tracheophyta</taxon>
        <taxon>Spermatophyta</taxon>
        <taxon>Magnoliopsida</taxon>
        <taxon>eudicotyledons</taxon>
        <taxon>Gunneridae</taxon>
        <taxon>Pentapetalae</taxon>
        <taxon>asterids</taxon>
        <taxon>campanulids</taxon>
        <taxon>Asterales</taxon>
        <taxon>Asteraceae</taxon>
        <taxon>Carduoideae</taxon>
        <taxon>Cardueae</taxon>
        <taxon>Arctiinae</taxon>
        <taxon>Arctium</taxon>
    </lineage>
</organism>
<evidence type="ECO:0000313" key="2">
    <source>
        <dbReference type="Proteomes" id="UP001055879"/>
    </source>
</evidence>
<reference evidence="1 2" key="2">
    <citation type="journal article" date="2022" name="Mol. Ecol. Resour.">
        <title>The genomes of chicory, endive, great burdock and yacon provide insights into Asteraceae paleo-polyploidization history and plant inulin production.</title>
        <authorList>
            <person name="Fan W."/>
            <person name="Wang S."/>
            <person name="Wang H."/>
            <person name="Wang A."/>
            <person name="Jiang F."/>
            <person name="Liu H."/>
            <person name="Zhao H."/>
            <person name="Xu D."/>
            <person name="Zhang Y."/>
        </authorList>
    </citation>
    <scope>NUCLEOTIDE SEQUENCE [LARGE SCALE GENOMIC DNA]</scope>
    <source>
        <strain evidence="2">cv. Niubang</strain>
    </source>
</reference>
<comment type="caution">
    <text evidence="1">The sequence shown here is derived from an EMBL/GenBank/DDBJ whole genome shotgun (WGS) entry which is preliminary data.</text>
</comment>
<dbReference type="Proteomes" id="UP001055879">
    <property type="component" value="Linkage Group LG06"/>
</dbReference>
<sequence>MELILYVNEDVEPLVEKPVVAIREKIIRLTSLEEIYAIDLSSDDEETSVEKYDNFWKIKEEERDLIEGEANILDILACSQEDIQLSPVNTELPETNLQQPDIPSFKDVDLSKPSNQPPQSLEIQPTQSTQPIPLTQTNLLSHTDYQSQTMMNHPTLKTYQT</sequence>